<proteinExistence type="predicted"/>
<evidence type="ECO:0000313" key="1">
    <source>
        <dbReference type="EMBL" id="KAH7663750.1"/>
    </source>
</evidence>
<dbReference type="Proteomes" id="UP000827976">
    <property type="component" value="Chromosome 14"/>
</dbReference>
<gene>
    <name evidence="1" type="ORF">IHE45_14G077000</name>
</gene>
<comment type="caution">
    <text evidence="1">The sequence shown here is derived from an EMBL/GenBank/DDBJ whole genome shotgun (WGS) entry which is preliminary data.</text>
</comment>
<keyword evidence="2" id="KW-1185">Reference proteome</keyword>
<accession>A0ACB7USP7</accession>
<name>A0ACB7USP7_DIOAL</name>
<protein>
    <submittedName>
        <fullName evidence="1">Solute carrier family 50 (Sugar transporter) protein</fullName>
    </submittedName>
</protein>
<dbReference type="EMBL" id="CM037024">
    <property type="protein sequence ID" value="KAH7663750.1"/>
    <property type="molecule type" value="Genomic_DNA"/>
</dbReference>
<sequence length="260" mass="28503">MQVLHFLFGVLGNAIALFLFLSPTVTFRRIIKKKTTEDFSGVPYNMALLNCLLSAWYGLPFVSPNNLLVSTINGTGAVIEFVYVTIFLIYAPKKVKSHMMGLLALVVTIFTSVALVSVLAIHGQTRKVFCGSAAVIFSVCMYGSPLAVMSLVIKTKSVEFMPFLLSLFVFLCATFWFIYGLLGHDIFIAIPNGCGSVLGAMQLILYMIYRKNKGSLSKSATSATPALAHPCVKIGDNLYTDNNTVNVHEHLHDSFVVEQV</sequence>
<reference evidence="2" key="1">
    <citation type="journal article" date="2022" name="Nat. Commun.">
        <title>Chromosome evolution and the genetic basis of agronomically important traits in greater yam.</title>
        <authorList>
            <person name="Bredeson J.V."/>
            <person name="Lyons J.B."/>
            <person name="Oniyinde I.O."/>
            <person name="Okereke N.R."/>
            <person name="Kolade O."/>
            <person name="Nnabue I."/>
            <person name="Nwadili C.O."/>
            <person name="Hribova E."/>
            <person name="Parker M."/>
            <person name="Nwogha J."/>
            <person name="Shu S."/>
            <person name="Carlson J."/>
            <person name="Kariba R."/>
            <person name="Muthemba S."/>
            <person name="Knop K."/>
            <person name="Barton G.J."/>
            <person name="Sherwood A.V."/>
            <person name="Lopez-Montes A."/>
            <person name="Asiedu R."/>
            <person name="Jamnadass R."/>
            <person name="Muchugi A."/>
            <person name="Goodstein D."/>
            <person name="Egesi C.N."/>
            <person name="Featherston J."/>
            <person name="Asfaw A."/>
            <person name="Simpson G.G."/>
            <person name="Dolezel J."/>
            <person name="Hendre P.S."/>
            <person name="Van Deynze A."/>
            <person name="Kumar P.L."/>
            <person name="Obidiegwu J.E."/>
            <person name="Bhattacharjee R."/>
            <person name="Rokhsar D.S."/>
        </authorList>
    </citation>
    <scope>NUCLEOTIDE SEQUENCE [LARGE SCALE GENOMIC DNA]</scope>
    <source>
        <strain evidence="2">cv. TDa95/00328</strain>
    </source>
</reference>
<organism evidence="1 2">
    <name type="scientific">Dioscorea alata</name>
    <name type="common">Purple yam</name>
    <dbReference type="NCBI Taxonomy" id="55571"/>
    <lineage>
        <taxon>Eukaryota</taxon>
        <taxon>Viridiplantae</taxon>
        <taxon>Streptophyta</taxon>
        <taxon>Embryophyta</taxon>
        <taxon>Tracheophyta</taxon>
        <taxon>Spermatophyta</taxon>
        <taxon>Magnoliopsida</taxon>
        <taxon>Liliopsida</taxon>
        <taxon>Dioscoreales</taxon>
        <taxon>Dioscoreaceae</taxon>
        <taxon>Dioscorea</taxon>
    </lineage>
</organism>
<evidence type="ECO:0000313" key="2">
    <source>
        <dbReference type="Proteomes" id="UP000827976"/>
    </source>
</evidence>